<dbReference type="Proteomes" id="UP000660862">
    <property type="component" value="Unassembled WGS sequence"/>
</dbReference>
<protein>
    <submittedName>
        <fullName evidence="1">Uncharacterized protein</fullName>
    </submittedName>
</protein>
<evidence type="ECO:0000313" key="1">
    <source>
        <dbReference type="EMBL" id="GGG88955.1"/>
    </source>
</evidence>
<proteinExistence type="predicted"/>
<organism evidence="1 2">
    <name type="scientific">Parapedobacter pyrenivorans</name>
    <dbReference type="NCBI Taxonomy" id="1305674"/>
    <lineage>
        <taxon>Bacteria</taxon>
        <taxon>Pseudomonadati</taxon>
        <taxon>Bacteroidota</taxon>
        <taxon>Sphingobacteriia</taxon>
        <taxon>Sphingobacteriales</taxon>
        <taxon>Sphingobacteriaceae</taxon>
        <taxon>Parapedobacter</taxon>
    </lineage>
</organism>
<dbReference type="AlphaFoldDB" id="A0A917MCS8"/>
<gene>
    <name evidence="1" type="ORF">GCM10007415_23810</name>
</gene>
<evidence type="ECO:0000313" key="2">
    <source>
        <dbReference type="Proteomes" id="UP000660862"/>
    </source>
</evidence>
<sequence>MKIYNALPEGNEMASLEPARFFNLGIEQVEQIIEWMKDAKGPTQPLLVHLDVLLLLSERYPSVAEDRIYKLDLENIRTIFLAWHERNSAKIPAKFREEIKESGIKILEGLKKYWKP</sequence>
<reference evidence="1" key="2">
    <citation type="submission" date="2020-09" db="EMBL/GenBank/DDBJ databases">
        <authorList>
            <person name="Sun Q."/>
            <person name="Zhou Y."/>
        </authorList>
    </citation>
    <scope>NUCLEOTIDE SEQUENCE</scope>
    <source>
        <strain evidence="1">CGMCC 1.12195</strain>
    </source>
</reference>
<comment type="caution">
    <text evidence="1">The sequence shown here is derived from an EMBL/GenBank/DDBJ whole genome shotgun (WGS) entry which is preliminary data.</text>
</comment>
<reference evidence="1" key="1">
    <citation type="journal article" date="2014" name="Int. J. Syst. Evol. Microbiol.">
        <title>Complete genome sequence of Corynebacterium casei LMG S-19264T (=DSM 44701T), isolated from a smear-ripened cheese.</title>
        <authorList>
            <consortium name="US DOE Joint Genome Institute (JGI-PGF)"/>
            <person name="Walter F."/>
            <person name="Albersmeier A."/>
            <person name="Kalinowski J."/>
            <person name="Ruckert C."/>
        </authorList>
    </citation>
    <scope>NUCLEOTIDE SEQUENCE</scope>
    <source>
        <strain evidence="1">CGMCC 1.12195</strain>
    </source>
</reference>
<name>A0A917MCS8_9SPHI</name>
<accession>A0A917MCS8</accession>
<dbReference type="EMBL" id="BMER01000002">
    <property type="protein sequence ID" value="GGG88955.1"/>
    <property type="molecule type" value="Genomic_DNA"/>
</dbReference>
<dbReference type="RefSeq" id="WP_188506272.1">
    <property type="nucleotide sequence ID" value="NZ_BMER01000002.1"/>
</dbReference>
<keyword evidence="2" id="KW-1185">Reference proteome</keyword>